<feature type="region of interest" description="Disordered" evidence="1">
    <location>
        <begin position="1"/>
        <end position="101"/>
    </location>
</feature>
<dbReference type="PANTHER" id="PTHR39398:SF1">
    <property type="entry name" value="CSN8_PSMD8_EIF3K DOMAIN-CONTAINING PROTEIN"/>
    <property type="match status" value="1"/>
</dbReference>
<evidence type="ECO:0000313" key="2">
    <source>
        <dbReference type="EMBL" id="KAK7684064.1"/>
    </source>
</evidence>
<dbReference type="EMBL" id="JASBNA010000027">
    <property type="protein sequence ID" value="KAK7684064.1"/>
    <property type="molecule type" value="Genomic_DNA"/>
</dbReference>
<evidence type="ECO:0000256" key="1">
    <source>
        <dbReference type="SAM" id="MobiDB-lite"/>
    </source>
</evidence>
<sequence>MSQANAGQAPKYRVKRLEQNRRGNQKAADTDPQIQGQSAWSSNKNSQNNDVPKRRNNNRTSNLIRKQHHQLSPEEEEKLKQRQARFNKDDEKQKKAQETQFGFISRGEDNRLQQSEKSRRDFFNQILQAFVKYCANNSTSSLHKELDNFDLDLDNANDNSGKDPVTLDSIMLSLRKLRESLIHSRIDDFSKKVFLFSIRVSANIGHYQTYIPSITHLLDSSNIHILSDVEKTEISSLLVLHVTHYNHNYNEALRLFFKYLNPDHDAKILQIIKSCINNDYYTWTRIYNSEVSNATFNVMKFGLNKVVQSIVECLSVSYFNISLGELENNILPNGTSFDSVTRDFSTLWTLDGGNVIIHYNDCKIITLATLSQKKRKYNVAGTQTLKKWKTRKSIYNSINITV</sequence>
<proteinExistence type="predicted"/>
<accession>A0AAW0FY93</accession>
<evidence type="ECO:0000313" key="3">
    <source>
        <dbReference type="Proteomes" id="UP001385951"/>
    </source>
</evidence>
<protein>
    <submittedName>
        <fullName evidence="2">Uncharacterized protein</fullName>
    </submittedName>
</protein>
<name>A0AAW0FY93_9APHY</name>
<comment type="caution">
    <text evidence="2">The sequence shown here is derived from an EMBL/GenBank/DDBJ whole genome shotgun (WGS) entry which is preliminary data.</text>
</comment>
<feature type="compositionally biased region" description="Basic and acidic residues" evidence="1">
    <location>
        <begin position="86"/>
        <end position="97"/>
    </location>
</feature>
<dbReference type="Proteomes" id="UP001385951">
    <property type="component" value="Unassembled WGS sequence"/>
</dbReference>
<feature type="compositionally biased region" description="Polar residues" evidence="1">
    <location>
        <begin position="32"/>
        <end position="50"/>
    </location>
</feature>
<gene>
    <name evidence="2" type="ORF">QCA50_012706</name>
</gene>
<keyword evidence="3" id="KW-1185">Reference proteome</keyword>
<dbReference type="PANTHER" id="PTHR39398">
    <property type="entry name" value="YALI0F14311P"/>
    <property type="match status" value="1"/>
</dbReference>
<reference evidence="2 3" key="1">
    <citation type="submission" date="2022-09" db="EMBL/GenBank/DDBJ databases">
        <authorList>
            <person name="Palmer J.M."/>
        </authorList>
    </citation>
    <scope>NUCLEOTIDE SEQUENCE [LARGE SCALE GENOMIC DNA]</scope>
    <source>
        <strain evidence="2 3">DSM 7382</strain>
    </source>
</reference>
<organism evidence="2 3">
    <name type="scientific">Cerrena zonata</name>
    <dbReference type="NCBI Taxonomy" id="2478898"/>
    <lineage>
        <taxon>Eukaryota</taxon>
        <taxon>Fungi</taxon>
        <taxon>Dikarya</taxon>
        <taxon>Basidiomycota</taxon>
        <taxon>Agaricomycotina</taxon>
        <taxon>Agaricomycetes</taxon>
        <taxon>Polyporales</taxon>
        <taxon>Cerrenaceae</taxon>
        <taxon>Cerrena</taxon>
    </lineage>
</organism>
<dbReference type="AlphaFoldDB" id="A0AAW0FY93"/>